<dbReference type="SUPFAM" id="SSF56300">
    <property type="entry name" value="Metallo-dependent phosphatases"/>
    <property type="match status" value="1"/>
</dbReference>
<organism evidence="2 3">
    <name type="scientific">Batillaria attramentaria</name>
    <dbReference type="NCBI Taxonomy" id="370345"/>
    <lineage>
        <taxon>Eukaryota</taxon>
        <taxon>Metazoa</taxon>
        <taxon>Spiralia</taxon>
        <taxon>Lophotrochozoa</taxon>
        <taxon>Mollusca</taxon>
        <taxon>Gastropoda</taxon>
        <taxon>Caenogastropoda</taxon>
        <taxon>Sorbeoconcha</taxon>
        <taxon>Cerithioidea</taxon>
        <taxon>Batillariidae</taxon>
        <taxon>Batillaria</taxon>
    </lineage>
</organism>
<evidence type="ECO:0000313" key="3">
    <source>
        <dbReference type="Proteomes" id="UP001519460"/>
    </source>
</evidence>
<reference evidence="2 3" key="1">
    <citation type="journal article" date="2023" name="Sci. Data">
        <title>Genome assembly of the Korean intertidal mud-creeper Batillaria attramentaria.</title>
        <authorList>
            <person name="Patra A.K."/>
            <person name="Ho P.T."/>
            <person name="Jun S."/>
            <person name="Lee S.J."/>
            <person name="Kim Y."/>
            <person name="Won Y.J."/>
        </authorList>
    </citation>
    <scope>NUCLEOTIDE SEQUENCE [LARGE SCALE GENOMIC DNA]</scope>
    <source>
        <strain evidence="2">Wonlab-2016</strain>
    </source>
</reference>
<name>A0ABD0KUK3_9CAEN</name>
<gene>
    <name evidence="2" type="ORF">BaRGS_00017918</name>
</gene>
<dbReference type="Gene3D" id="3.60.21.10">
    <property type="match status" value="1"/>
</dbReference>
<dbReference type="PANTHER" id="PTHR16509">
    <property type="match status" value="1"/>
</dbReference>
<proteinExistence type="predicted"/>
<feature type="domain" description="Calcineurin-like phosphoesterase" evidence="1">
    <location>
        <begin position="9"/>
        <end position="271"/>
    </location>
</feature>
<dbReference type="EMBL" id="JACVVK020000122">
    <property type="protein sequence ID" value="KAK7490862.1"/>
    <property type="molecule type" value="Genomic_DNA"/>
</dbReference>
<dbReference type="AlphaFoldDB" id="A0ABD0KUK3"/>
<protein>
    <recommendedName>
        <fullName evidence="1">Calcineurin-like phosphoesterase domain-containing protein</fullName>
    </recommendedName>
</protein>
<sequence length="337" mass="36818">MAENDCHLTFGLIADVQYADIEDGMNYAQTRKRYYRASLDLLQRAVTDWKTSHPNIAFVLQLGDLIDGWNRRGGGGQAARSALEAALSPFRDLPCSTFHMFGNHDLYNFTKKQCLATDLNSGALAEAEGVEGCLYYSVVVHPRLRVVVLDTYDVSVLGYSDATDHPNYKAAVSILDKQNPNEEKNSVRGLKGGSKHFVAYNGGLSTQQLSWLDSQLKDAEQKSQNVVICGHVQLMPSPSDGVCAVWNYQEALSVIHSYQCVVACFAGHDHDGSDTVDSAGIHHFVLNGVIETPSDTDAYATAFLRDTVLEIRGVGTIPNLTVPLTYHVGTSEVNGLC</sequence>
<dbReference type="Proteomes" id="UP001519460">
    <property type="component" value="Unassembled WGS sequence"/>
</dbReference>
<dbReference type="Pfam" id="PF00149">
    <property type="entry name" value="Metallophos"/>
    <property type="match status" value="1"/>
</dbReference>
<dbReference type="InterPro" id="IPR029052">
    <property type="entry name" value="Metallo-depent_PP-like"/>
</dbReference>
<evidence type="ECO:0000313" key="2">
    <source>
        <dbReference type="EMBL" id="KAK7490862.1"/>
    </source>
</evidence>
<keyword evidence="3" id="KW-1185">Reference proteome</keyword>
<accession>A0ABD0KUK3</accession>
<dbReference type="PANTHER" id="PTHR16509:SF1">
    <property type="entry name" value="MANGANESE-DEPENDENT ADP-RIBOSE_CDP-ALCOHOL DIPHOSPHATASE"/>
    <property type="match status" value="1"/>
</dbReference>
<evidence type="ECO:0000259" key="1">
    <source>
        <dbReference type="Pfam" id="PF00149"/>
    </source>
</evidence>
<comment type="caution">
    <text evidence="2">The sequence shown here is derived from an EMBL/GenBank/DDBJ whole genome shotgun (WGS) entry which is preliminary data.</text>
</comment>
<dbReference type="InterPro" id="IPR004843">
    <property type="entry name" value="Calcineurin-like_PHP"/>
</dbReference>